<feature type="region of interest" description="Disordered" evidence="1">
    <location>
        <begin position="184"/>
        <end position="207"/>
    </location>
</feature>
<evidence type="ECO:0000256" key="1">
    <source>
        <dbReference type="SAM" id="MobiDB-lite"/>
    </source>
</evidence>
<feature type="compositionally biased region" description="Polar residues" evidence="1">
    <location>
        <begin position="119"/>
        <end position="128"/>
    </location>
</feature>
<feature type="non-terminal residue" evidence="2">
    <location>
        <position position="207"/>
    </location>
</feature>
<name>A0A8S2R267_9BILA</name>
<sequence length="207" mass="22698">IGITDFSTDIKTKARTAIIRGRAKKQTNQLTSIPIQQQSPSHTYATIERDISLDRASLATVDANSTTAHAVSSIDTTHATPKQSTFKRIQSLFRPSPTLTSSARVNRVLQTKSTVIAFGSSTPTQRQPPTLIKTLTPAPTSSTALHPTLIRAITPATTAHTPSIVKKIPSPKGKYNLRTRLFANPTYAEKEEDEKKSRIKKPSRTRK</sequence>
<protein>
    <submittedName>
        <fullName evidence="2">Uncharacterized protein</fullName>
    </submittedName>
</protein>
<evidence type="ECO:0000313" key="3">
    <source>
        <dbReference type="Proteomes" id="UP000681967"/>
    </source>
</evidence>
<dbReference type="AlphaFoldDB" id="A0A8S2R267"/>
<dbReference type="EMBL" id="CAJOBH010009306">
    <property type="protein sequence ID" value="CAF4137857.1"/>
    <property type="molecule type" value="Genomic_DNA"/>
</dbReference>
<reference evidence="2" key="1">
    <citation type="submission" date="2021-02" db="EMBL/GenBank/DDBJ databases">
        <authorList>
            <person name="Nowell W R."/>
        </authorList>
    </citation>
    <scope>NUCLEOTIDE SEQUENCE</scope>
</reference>
<feature type="compositionally biased region" description="Basic residues" evidence="1">
    <location>
        <begin position="197"/>
        <end position="207"/>
    </location>
</feature>
<accession>A0A8S2R267</accession>
<dbReference type="Proteomes" id="UP000681967">
    <property type="component" value="Unassembled WGS sequence"/>
</dbReference>
<feature type="region of interest" description="Disordered" evidence="1">
    <location>
        <begin position="119"/>
        <end position="140"/>
    </location>
</feature>
<comment type="caution">
    <text evidence="2">The sequence shown here is derived from an EMBL/GenBank/DDBJ whole genome shotgun (WGS) entry which is preliminary data.</text>
</comment>
<gene>
    <name evidence="2" type="ORF">BYL167_LOCUS20873</name>
</gene>
<organism evidence="2 3">
    <name type="scientific">Rotaria magnacalcarata</name>
    <dbReference type="NCBI Taxonomy" id="392030"/>
    <lineage>
        <taxon>Eukaryota</taxon>
        <taxon>Metazoa</taxon>
        <taxon>Spiralia</taxon>
        <taxon>Gnathifera</taxon>
        <taxon>Rotifera</taxon>
        <taxon>Eurotatoria</taxon>
        <taxon>Bdelloidea</taxon>
        <taxon>Philodinida</taxon>
        <taxon>Philodinidae</taxon>
        <taxon>Rotaria</taxon>
    </lineage>
</organism>
<proteinExistence type="predicted"/>
<evidence type="ECO:0000313" key="2">
    <source>
        <dbReference type="EMBL" id="CAF4137857.1"/>
    </source>
</evidence>